<feature type="transmembrane region" description="Helical" evidence="16">
    <location>
        <begin position="854"/>
        <end position="874"/>
    </location>
</feature>
<dbReference type="Proteomes" id="UP001235939">
    <property type="component" value="Chromosome 09"/>
</dbReference>
<evidence type="ECO:0000256" key="12">
    <source>
        <dbReference type="ARBA" id="ARBA00023136"/>
    </source>
</evidence>
<evidence type="ECO:0000256" key="13">
    <source>
        <dbReference type="ARBA" id="ARBA00023298"/>
    </source>
</evidence>
<gene>
    <name evidence="18" type="ORF">LAZ67_9000785</name>
</gene>
<evidence type="ECO:0000256" key="3">
    <source>
        <dbReference type="ARBA" id="ARBA00022448"/>
    </source>
</evidence>
<feature type="transmembrane region" description="Helical" evidence="16">
    <location>
        <begin position="723"/>
        <end position="744"/>
    </location>
</feature>
<evidence type="ECO:0000256" key="16">
    <source>
        <dbReference type="SAM" id="Phobius"/>
    </source>
</evidence>
<keyword evidence="14" id="KW-0407">Ion channel</keyword>
<dbReference type="PANTHER" id="PTHR24188:SF29">
    <property type="entry name" value="GH09064P"/>
    <property type="match status" value="1"/>
</dbReference>
<proteinExistence type="predicted"/>
<feature type="repeat" description="ANK" evidence="15">
    <location>
        <begin position="175"/>
        <end position="195"/>
    </location>
</feature>
<keyword evidence="9" id="KW-0800">Toxin</keyword>
<sequence length="1082" mass="120977">MATTLAMDSVDTATDVIAPIVRNATLVLVIKCLDLLRIKTPGSRLGKHHHSPADGTPWTFLQILFDSMSSRITAVRGRERESTTYPKLKIILMNGISHRPIFLIYRSASENPSHLWSPRGPGMIDRVYRIDILSKQRVSVQKGQAALHIAAEGGHAALVDALADNQAYINVRSQQGLTPLHLAARAGHDSVVRRLTARSGVLLDSLSLKKQTPLHLAAEYGRLDVCTTLIEMKANASIRDSNGQIPLLLAAENDHPDVVQLFLRQRPDLMSHANNKGYTCAHLAAQKGRLGVIKELRKFNKQVLAEAKTKSNWTALHMACASGHVAVARELLDAGASPREETDEGYTPVQLAVRYGHGALLEVLHLAVWWRMPSRRTGMTALHVAAKFGRAEVARELLAQVPATILTEKVSDLFEQDHGLSALHFAAESGHEEVVRLLLNSPGVDLKAASKVKGTLPLHLASRGGHIGVAGMLLSRDTGLLHLEDMHGRRPLHLAASSGHRALCGLLIAQGAIVDAADQNGWTALHYCAKNGYLDVVQLLVDSGANPKALTKENQPVLGFAASAGHFDILRYLFRQDHDSELLLADRTVANILSLQFLVDLMACGQTNDNIPVVEFALVSRAPIEMAVRMARRYDLLSLREKERARDLEEMAELCDQIAIDLLSIVAANNNVAVILRAHDNRKIQFLDILIELQRKQVVAQPAVQSYLADQWMGSLDWSIWKLILLFILFIFFPILWIICSLPLGHKYCQVPIIKFMSHLVSHIFFIVLLCFEIVFPLNPLDEATFTLIPNYIEWLLVAWFLGMVVSEFTNENDRAGLGFIKIVIIALTMIAIIAHIVALCYSEVRKQLIVLYIRNQLLGIGLLLSFLEFLNFLTFHHLFGPWAVIIRDLMKDLLRFLAILLIFLMGFSLHLCAIYQPAFCPHDNKTLASSGRRHQTLLQTFEMLFFALFNLVEPDYLPNLYLSPSFARFIMKFVFGIYLMITVVVLINLLIAMMSNTYQRIEAQSDTEWKFGRAKLIRNMNKMSPTPAPINLVVLIPKFIFDKVRQFKNKRVERESTGAELVPSKTVERVHSYQQSKVEGM</sequence>
<evidence type="ECO:0000256" key="7">
    <source>
        <dbReference type="ARBA" id="ARBA00022737"/>
    </source>
</evidence>
<accession>A0ABY6KW01</accession>
<evidence type="ECO:0000313" key="19">
    <source>
        <dbReference type="Proteomes" id="UP001235939"/>
    </source>
</evidence>
<keyword evidence="13" id="KW-1053">Target membrane</keyword>
<keyword evidence="19" id="KW-1185">Reference proteome</keyword>
<feature type="domain" description="Ion transport" evidence="17">
    <location>
        <begin position="764"/>
        <end position="1006"/>
    </location>
</feature>
<dbReference type="SUPFAM" id="SSF48403">
    <property type="entry name" value="Ankyrin repeat"/>
    <property type="match status" value="2"/>
</dbReference>
<feature type="repeat" description="ANK" evidence="15">
    <location>
        <begin position="311"/>
        <end position="343"/>
    </location>
</feature>
<evidence type="ECO:0000256" key="10">
    <source>
        <dbReference type="ARBA" id="ARBA00023043"/>
    </source>
</evidence>
<dbReference type="PRINTS" id="PR01097">
    <property type="entry name" value="TRNSRECEPTRP"/>
</dbReference>
<evidence type="ECO:0000256" key="1">
    <source>
        <dbReference type="ARBA" id="ARBA00004141"/>
    </source>
</evidence>
<evidence type="ECO:0000256" key="4">
    <source>
        <dbReference type="ARBA" id="ARBA00022483"/>
    </source>
</evidence>
<keyword evidence="4" id="KW-0268">Exocytosis</keyword>
<feature type="repeat" description="ANK" evidence="15">
    <location>
        <begin position="487"/>
        <end position="519"/>
    </location>
</feature>
<keyword evidence="9" id="KW-0638">Presynaptic neurotoxin</keyword>
<dbReference type="SMART" id="SM00248">
    <property type="entry name" value="ANK"/>
    <property type="match status" value="13"/>
</dbReference>
<name>A0ABY6KW01_9ARAC</name>
<feature type="transmembrane region" description="Helical" evidence="16">
    <location>
        <begin position="894"/>
        <end position="916"/>
    </location>
</feature>
<dbReference type="Pfam" id="PF00520">
    <property type="entry name" value="Ion_trans"/>
    <property type="match status" value="1"/>
</dbReference>
<evidence type="ECO:0000256" key="11">
    <source>
        <dbReference type="ARBA" id="ARBA00023065"/>
    </source>
</evidence>
<dbReference type="InterPro" id="IPR036770">
    <property type="entry name" value="Ankyrin_rpt-contain_sf"/>
</dbReference>
<feature type="transmembrane region" description="Helical" evidence="16">
    <location>
        <begin position="788"/>
        <end position="807"/>
    </location>
</feature>
<keyword evidence="11" id="KW-0406">Ion transport</keyword>
<evidence type="ECO:0000259" key="17">
    <source>
        <dbReference type="Pfam" id="PF00520"/>
    </source>
</evidence>
<dbReference type="PROSITE" id="PS50088">
    <property type="entry name" value="ANK_REPEAT"/>
    <property type="match status" value="9"/>
</dbReference>
<keyword evidence="12 16" id="KW-0472">Membrane</keyword>
<evidence type="ECO:0000256" key="9">
    <source>
        <dbReference type="ARBA" id="ARBA00023028"/>
    </source>
</evidence>
<keyword evidence="3" id="KW-0813">Transport</keyword>
<evidence type="ECO:0000256" key="2">
    <source>
        <dbReference type="ARBA" id="ARBA00004175"/>
    </source>
</evidence>
<feature type="repeat" description="ANK" evidence="15">
    <location>
        <begin position="377"/>
        <end position="398"/>
    </location>
</feature>
<dbReference type="InterPro" id="IPR005821">
    <property type="entry name" value="Ion_trans_dom"/>
</dbReference>
<dbReference type="InterPro" id="IPR002153">
    <property type="entry name" value="TRPC_channel"/>
</dbReference>
<evidence type="ECO:0000256" key="5">
    <source>
        <dbReference type="ARBA" id="ARBA00022537"/>
    </source>
</evidence>
<feature type="repeat" description="ANK" evidence="15">
    <location>
        <begin position="209"/>
        <end position="241"/>
    </location>
</feature>
<dbReference type="PANTHER" id="PTHR24188">
    <property type="entry name" value="ANKYRIN REPEAT PROTEIN"/>
    <property type="match status" value="1"/>
</dbReference>
<organism evidence="18 19">
    <name type="scientific">Cordylochernes scorpioides</name>
    <dbReference type="NCBI Taxonomy" id="51811"/>
    <lineage>
        <taxon>Eukaryota</taxon>
        <taxon>Metazoa</taxon>
        <taxon>Ecdysozoa</taxon>
        <taxon>Arthropoda</taxon>
        <taxon>Chelicerata</taxon>
        <taxon>Arachnida</taxon>
        <taxon>Pseudoscorpiones</taxon>
        <taxon>Cheliferoidea</taxon>
        <taxon>Chernetidae</taxon>
        <taxon>Cordylochernes</taxon>
    </lineage>
</organism>
<keyword evidence="8 16" id="KW-1133">Transmembrane helix</keyword>
<reference evidence="18 19" key="1">
    <citation type="submission" date="2022-01" db="EMBL/GenBank/DDBJ databases">
        <title>A chromosomal length assembly of Cordylochernes scorpioides.</title>
        <authorList>
            <person name="Zeh D."/>
            <person name="Zeh J."/>
        </authorList>
    </citation>
    <scope>NUCLEOTIDE SEQUENCE [LARGE SCALE GENOMIC DNA]</scope>
    <source>
        <strain evidence="18">IN4F17</strain>
        <tissue evidence="18">Whole Body</tissue>
    </source>
</reference>
<feature type="repeat" description="ANK" evidence="15">
    <location>
        <begin position="520"/>
        <end position="552"/>
    </location>
</feature>
<keyword evidence="7" id="KW-0677">Repeat</keyword>
<dbReference type="Gene3D" id="1.25.40.20">
    <property type="entry name" value="Ankyrin repeat-containing domain"/>
    <property type="match status" value="4"/>
</dbReference>
<evidence type="ECO:0000313" key="18">
    <source>
        <dbReference type="EMBL" id="UYV71863.1"/>
    </source>
</evidence>
<keyword evidence="5" id="KW-1052">Target cell membrane</keyword>
<dbReference type="EMBL" id="CP092871">
    <property type="protein sequence ID" value="UYV71863.1"/>
    <property type="molecule type" value="Genomic_DNA"/>
</dbReference>
<dbReference type="PRINTS" id="PR01415">
    <property type="entry name" value="ANKYRIN"/>
</dbReference>
<feature type="repeat" description="ANK" evidence="15">
    <location>
        <begin position="142"/>
        <end position="174"/>
    </location>
</feature>
<keyword evidence="6 16" id="KW-0812">Transmembrane</keyword>
<dbReference type="PROSITE" id="PS50297">
    <property type="entry name" value="ANK_REP_REGION"/>
    <property type="match status" value="8"/>
</dbReference>
<evidence type="ECO:0000256" key="14">
    <source>
        <dbReference type="ARBA" id="ARBA00023303"/>
    </source>
</evidence>
<feature type="transmembrane region" description="Helical" evidence="16">
    <location>
        <begin position="756"/>
        <end position="776"/>
    </location>
</feature>
<keyword evidence="9" id="KW-0528">Neurotoxin</keyword>
<keyword evidence="10 15" id="KW-0040">ANK repeat</keyword>
<feature type="repeat" description="ANK" evidence="15">
    <location>
        <begin position="242"/>
        <end position="274"/>
    </location>
</feature>
<dbReference type="Pfam" id="PF12796">
    <property type="entry name" value="Ank_2"/>
    <property type="match status" value="4"/>
</dbReference>
<feature type="transmembrane region" description="Helical" evidence="16">
    <location>
        <begin position="974"/>
        <end position="992"/>
    </location>
</feature>
<evidence type="ECO:0000256" key="15">
    <source>
        <dbReference type="PROSITE-ProRule" id="PRU00023"/>
    </source>
</evidence>
<evidence type="ECO:0000256" key="8">
    <source>
        <dbReference type="ARBA" id="ARBA00022989"/>
    </source>
</evidence>
<evidence type="ECO:0000256" key="6">
    <source>
        <dbReference type="ARBA" id="ARBA00022692"/>
    </source>
</evidence>
<dbReference type="InterPro" id="IPR002110">
    <property type="entry name" value="Ankyrin_rpt"/>
</dbReference>
<protein>
    <recommendedName>
        <fullName evidence="17">Ion transport domain-containing protein</fullName>
    </recommendedName>
</protein>
<feature type="repeat" description="ANK" evidence="15">
    <location>
        <begin position="418"/>
        <end position="440"/>
    </location>
</feature>
<feature type="transmembrane region" description="Helical" evidence="16">
    <location>
        <begin position="819"/>
        <end position="842"/>
    </location>
</feature>
<comment type="subcellular location">
    <subcellularLocation>
        <location evidence="1">Membrane</location>
        <topology evidence="1">Multi-pass membrane protein</topology>
    </subcellularLocation>
    <subcellularLocation>
        <location evidence="2">Target cell membrane</location>
    </subcellularLocation>
</comment>